<dbReference type="Pfam" id="PF00639">
    <property type="entry name" value="Rotamase"/>
    <property type="match status" value="2"/>
</dbReference>
<keyword evidence="2" id="KW-0574">Periplasm</keyword>
<dbReference type="InterPro" id="IPR015391">
    <property type="entry name" value="SurA_N"/>
</dbReference>
<dbReference type="SUPFAM" id="SSF54534">
    <property type="entry name" value="FKBP-like"/>
    <property type="match status" value="2"/>
</dbReference>
<keyword evidence="4" id="KW-0143">Chaperone</keyword>
<dbReference type="InterPro" id="IPR050280">
    <property type="entry name" value="OMP_Chaperone_SurA"/>
</dbReference>
<reference evidence="9" key="2">
    <citation type="submission" date="2024-05" db="EMBL/GenBank/DDBJ databases">
        <title>Rhodohalobacter halophilus gen. nov., sp. nov., a moderately halophilic member of the family Balneolaceae.</title>
        <authorList>
            <person name="Xia J."/>
        </authorList>
    </citation>
    <scope>NUCLEOTIDE SEQUENCE</scope>
    <source>
        <strain evidence="9">WB101</strain>
    </source>
</reference>
<evidence type="ECO:0000256" key="5">
    <source>
        <dbReference type="ARBA" id="ARBA00023235"/>
    </source>
</evidence>
<sequence length="457" mass="51765">MNTFFKGLNTFLLLLIFSAPLLSQDAQVSDRIVAIVNDRIILKSDVDEEVQNYLRQARVEGQTVNFSEDIWYSALQSMVDNYVLLQKAQIDSVVVSDEQVNRMMDQRIQQLTRQAGSEQALENAFGQSLVEIRAEFREQFRDQLTAQRVQQTKIQEISITRPEVVNFFNQIPEDQIPIIPEQVAISQIVAIPPPLDDAREAAFQEALALRDSVTTGGKNFEEMAEKYSDGPTGPRGGLLPLMPLDDLVANYSAAASALEPGEISEVVETQFGFHVIRLNRRVGDEIETNHILIEIGDESLNEEAAINKLEALRDSVLNHGESFDDLARRHSEDEQTAPLGGKIYDQQTGARLIPLDQLDPALYRIVLLLDEEGQISEPKSYNPNNPNVNRAFRIVSLDRNVPEHRANLETDYDRIRQSALSQKQNRIMRQWIDELRNEVYVEFKIPVPDNVSTQAQI</sequence>
<comment type="caution">
    <text evidence="9">The sequence shown here is derived from an EMBL/GenBank/DDBJ whole genome shotgun (WGS) entry which is preliminary data.</text>
</comment>
<keyword evidence="3 6" id="KW-0697">Rotamase</keyword>
<organism evidence="9 10">
    <name type="scientific">Rhodohalobacter sulfatireducens</name>
    <dbReference type="NCBI Taxonomy" id="2911366"/>
    <lineage>
        <taxon>Bacteria</taxon>
        <taxon>Pseudomonadati</taxon>
        <taxon>Balneolota</taxon>
        <taxon>Balneolia</taxon>
        <taxon>Balneolales</taxon>
        <taxon>Balneolaceae</taxon>
        <taxon>Rhodohalobacter</taxon>
    </lineage>
</organism>
<evidence type="ECO:0000256" key="6">
    <source>
        <dbReference type="PROSITE-ProRule" id="PRU00278"/>
    </source>
</evidence>
<dbReference type="PANTHER" id="PTHR47637">
    <property type="entry name" value="CHAPERONE SURA"/>
    <property type="match status" value="1"/>
</dbReference>
<evidence type="ECO:0000313" key="9">
    <source>
        <dbReference type="EMBL" id="MCG2588676.1"/>
    </source>
</evidence>
<protein>
    <submittedName>
        <fullName evidence="9">Peptidylprolyl isomerase</fullName>
        <ecNumber evidence="9">5.2.1.8</ecNumber>
    </submittedName>
</protein>
<evidence type="ECO:0000256" key="4">
    <source>
        <dbReference type="ARBA" id="ARBA00023186"/>
    </source>
</evidence>
<dbReference type="EC" id="5.2.1.8" evidence="9"/>
<feature type="domain" description="PpiC" evidence="8">
    <location>
        <begin position="180"/>
        <end position="280"/>
    </location>
</feature>
<dbReference type="PROSITE" id="PS50198">
    <property type="entry name" value="PPIC_PPIASE_2"/>
    <property type="match status" value="2"/>
</dbReference>
<dbReference type="InterPro" id="IPR000297">
    <property type="entry name" value="PPIase_PpiC"/>
</dbReference>
<feature type="chain" id="PRO_5046427325" evidence="7">
    <location>
        <begin position="24"/>
        <end position="457"/>
    </location>
</feature>
<dbReference type="SUPFAM" id="SSF109998">
    <property type="entry name" value="Triger factor/SurA peptide-binding domain-like"/>
    <property type="match status" value="1"/>
</dbReference>
<keyword evidence="5 6" id="KW-0413">Isomerase</keyword>
<reference evidence="9" key="1">
    <citation type="submission" date="2022-01" db="EMBL/GenBank/DDBJ databases">
        <authorList>
            <person name="Wang Y."/>
        </authorList>
    </citation>
    <scope>NUCLEOTIDE SEQUENCE</scope>
    <source>
        <strain evidence="9">WB101</strain>
    </source>
</reference>
<name>A0ABS9KCW1_9BACT</name>
<dbReference type="PANTHER" id="PTHR47637:SF1">
    <property type="entry name" value="CHAPERONE SURA"/>
    <property type="match status" value="1"/>
</dbReference>
<feature type="signal peptide" evidence="7">
    <location>
        <begin position="1"/>
        <end position="23"/>
    </location>
</feature>
<evidence type="ECO:0000259" key="8">
    <source>
        <dbReference type="PROSITE" id="PS50198"/>
    </source>
</evidence>
<dbReference type="RefSeq" id="WP_237853517.1">
    <property type="nucleotide sequence ID" value="NZ_JAKLWS010000009.1"/>
</dbReference>
<dbReference type="EMBL" id="JAKLWS010000009">
    <property type="protein sequence ID" value="MCG2588676.1"/>
    <property type="molecule type" value="Genomic_DNA"/>
</dbReference>
<evidence type="ECO:0000256" key="1">
    <source>
        <dbReference type="ARBA" id="ARBA00022729"/>
    </source>
</evidence>
<dbReference type="InterPro" id="IPR027304">
    <property type="entry name" value="Trigger_fact/SurA_dom_sf"/>
</dbReference>
<dbReference type="Gene3D" id="1.10.4030.10">
    <property type="entry name" value="Porin chaperone SurA, peptide-binding domain"/>
    <property type="match status" value="1"/>
</dbReference>
<proteinExistence type="predicted"/>
<feature type="domain" description="PpiC" evidence="8">
    <location>
        <begin position="283"/>
        <end position="343"/>
    </location>
</feature>
<gene>
    <name evidence="9" type="ORF">L6773_08875</name>
</gene>
<dbReference type="Pfam" id="PF09312">
    <property type="entry name" value="SurA_N"/>
    <property type="match status" value="1"/>
</dbReference>
<keyword evidence="1 7" id="KW-0732">Signal</keyword>
<keyword evidence="10" id="KW-1185">Reference proteome</keyword>
<dbReference type="Gene3D" id="3.10.50.40">
    <property type="match status" value="2"/>
</dbReference>
<dbReference type="Proteomes" id="UP001165366">
    <property type="component" value="Unassembled WGS sequence"/>
</dbReference>
<accession>A0ABS9KCW1</accession>
<evidence type="ECO:0000256" key="3">
    <source>
        <dbReference type="ARBA" id="ARBA00023110"/>
    </source>
</evidence>
<evidence type="ECO:0000256" key="7">
    <source>
        <dbReference type="SAM" id="SignalP"/>
    </source>
</evidence>
<evidence type="ECO:0000256" key="2">
    <source>
        <dbReference type="ARBA" id="ARBA00022764"/>
    </source>
</evidence>
<evidence type="ECO:0000313" key="10">
    <source>
        <dbReference type="Proteomes" id="UP001165366"/>
    </source>
</evidence>
<dbReference type="InterPro" id="IPR046357">
    <property type="entry name" value="PPIase_dom_sf"/>
</dbReference>
<dbReference type="GO" id="GO:0003755">
    <property type="term" value="F:peptidyl-prolyl cis-trans isomerase activity"/>
    <property type="evidence" value="ECO:0007669"/>
    <property type="project" value="UniProtKB-EC"/>
</dbReference>